<feature type="region of interest" description="Disordered" evidence="1">
    <location>
        <begin position="26"/>
        <end position="45"/>
    </location>
</feature>
<evidence type="ECO:0000256" key="1">
    <source>
        <dbReference type="SAM" id="MobiDB-lite"/>
    </source>
</evidence>
<feature type="compositionally biased region" description="Basic and acidic residues" evidence="1">
    <location>
        <begin position="75"/>
        <end position="87"/>
    </location>
</feature>
<evidence type="ECO:0000313" key="3">
    <source>
        <dbReference type="Proteomes" id="UP000299102"/>
    </source>
</evidence>
<reference evidence="2 3" key="1">
    <citation type="journal article" date="2019" name="Commun. Biol.">
        <title>The bagworm genome reveals a unique fibroin gene that provides high tensile strength.</title>
        <authorList>
            <person name="Kono N."/>
            <person name="Nakamura H."/>
            <person name="Ohtoshi R."/>
            <person name="Tomita M."/>
            <person name="Numata K."/>
            <person name="Arakawa K."/>
        </authorList>
    </citation>
    <scope>NUCLEOTIDE SEQUENCE [LARGE SCALE GENOMIC DNA]</scope>
</reference>
<sequence length="104" mass="11298">MVNHFRTPPYVAEKVAKVDIGVPQRKGEKGALDQIGPMPYERGGDGPVEMITKLNAALDVDTKDSDTLCGTKGNASKERKRDEETSREQCIVTLTDTGIHLVTG</sequence>
<feature type="region of interest" description="Disordered" evidence="1">
    <location>
        <begin position="63"/>
        <end position="87"/>
    </location>
</feature>
<comment type="caution">
    <text evidence="2">The sequence shown here is derived from an EMBL/GenBank/DDBJ whole genome shotgun (WGS) entry which is preliminary data.</text>
</comment>
<dbReference type="EMBL" id="BGZK01000023">
    <property type="protein sequence ID" value="GBP06797.1"/>
    <property type="molecule type" value="Genomic_DNA"/>
</dbReference>
<name>A0A4C1SZX5_EUMVA</name>
<dbReference type="AlphaFoldDB" id="A0A4C1SZX5"/>
<accession>A0A4C1SZX5</accession>
<dbReference type="Proteomes" id="UP000299102">
    <property type="component" value="Unassembled WGS sequence"/>
</dbReference>
<gene>
    <name evidence="2" type="ORF">EVAR_92719_1</name>
</gene>
<organism evidence="2 3">
    <name type="scientific">Eumeta variegata</name>
    <name type="common">Bagworm moth</name>
    <name type="synonym">Eumeta japonica</name>
    <dbReference type="NCBI Taxonomy" id="151549"/>
    <lineage>
        <taxon>Eukaryota</taxon>
        <taxon>Metazoa</taxon>
        <taxon>Ecdysozoa</taxon>
        <taxon>Arthropoda</taxon>
        <taxon>Hexapoda</taxon>
        <taxon>Insecta</taxon>
        <taxon>Pterygota</taxon>
        <taxon>Neoptera</taxon>
        <taxon>Endopterygota</taxon>
        <taxon>Lepidoptera</taxon>
        <taxon>Glossata</taxon>
        <taxon>Ditrysia</taxon>
        <taxon>Tineoidea</taxon>
        <taxon>Psychidae</taxon>
        <taxon>Oiketicinae</taxon>
        <taxon>Eumeta</taxon>
    </lineage>
</organism>
<proteinExistence type="predicted"/>
<protein>
    <submittedName>
        <fullName evidence="2">Uncharacterized protein</fullName>
    </submittedName>
</protein>
<keyword evidence="3" id="KW-1185">Reference proteome</keyword>
<evidence type="ECO:0000313" key="2">
    <source>
        <dbReference type="EMBL" id="GBP06797.1"/>
    </source>
</evidence>